<protein>
    <submittedName>
        <fullName evidence="1">Uncharacterized protein</fullName>
    </submittedName>
</protein>
<dbReference type="Proteomes" id="UP001141327">
    <property type="component" value="Unassembled WGS sequence"/>
</dbReference>
<reference evidence="1" key="1">
    <citation type="journal article" date="2022" name="bioRxiv">
        <title>Genomics of Preaxostyla Flagellates Illuminates Evolutionary Transitions and the Path Towards Mitochondrial Loss.</title>
        <authorList>
            <person name="Novak L.V.F."/>
            <person name="Treitli S.C."/>
            <person name="Pyrih J."/>
            <person name="Halakuc P."/>
            <person name="Pipaliya S.V."/>
            <person name="Vacek V."/>
            <person name="Brzon O."/>
            <person name="Soukal P."/>
            <person name="Eme L."/>
            <person name="Dacks J.B."/>
            <person name="Karnkowska A."/>
            <person name="Elias M."/>
            <person name="Hampl V."/>
        </authorList>
    </citation>
    <scope>NUCLEOTIDE SEQUENCE</scope>
    <source>
        <strain evidence="1">RCP-MX</strain>
    </source>
</reference>
<dbReference type="EMBL" id="JAPMOS010000482">
    <property type="protein sequence ID" value="KAJ4452504.1"/>
    <property type="molecule type" value="Genomic_DNA"/>
</dbReference>
<evidence type="ECO:0000313" key="1">
    <source>
        <dbReference type="EMBL" id="KAJ4452504.1"/>
    </source>
</evidence>
<comment type="caution">
    <text evidence="1">The sequence shown here is derived from an EMBL/GenBank/DDBJ whole genome shotgun (WGS) entry which is preliminary data.</text>
</comment>
<evidence type="ECO:0000313" key="2">
    <source>
        <dbReference type="Proteomes" id="UP001141327"/>
    </source>
</evidence>
<sequence>MINLPYEIEVLFFPASQNFLGWESLITFHLTLHFIRILSIHTHIQDISRSQLTSILTAQVVWCDEWDSGAEWCR</sequence>
<accession>A0ABQ8U0F4</accession>
<proteinExistence type="predicted"/>
<gene>
    <name evidence="1" type="ORF">PAPYR_13317</name>
</gene>
<keyword evidence="2" id="KW-1185">Reference proteome</keyword>
<organism evidence="1 2">
    <name type="scientific">Paratrimastix pyriformis</name>
    <dbReference type="NCBI Taxonomy" id="342808"/>
    <lineage>
        <taxon>Eukaryota</taxon>
        <taxon>Metamonada</taxon>
        <taxon>Preaxostyla</taxon>
        <taxon>Paratrimastigidae</taxon>
        <taxon>Paratrimastix</taxon>
    </lineage>
</organism>
<name>A0ABQ8U0F4_9EUKA</name>